<gene>
    <name evidence="1" type="ORF">GM661_08540</name>
</gene>
<reference evidence="1" key="1">
    <citation type="submission" date="2019-12" db="EMBL/GenBank/DDBJ databases">
        <authorList>
            <person name="zhang j."/>
            <person name="sun C.M."/>
        </authorList>
    </citation>
    <scope>NUCLEOTIDE SEQUENCE</scope>
    <source>
        <strain evidence="1">NS-1</strain>
    </source>
</reference>
<dbReference type="Gene3D" id="3.90.1720.10">
    <property type="entry name" value="endopeptidase domain like (from Nostoc punctiforme)"/>
    <property type="match status" value="1"/>
</dbReference>
<dbReference type="KEGG" id="ifn:GM661_08540"/>
<keyword evidence="2" id="KW-1185">Reference proteome</keyword>
<evidence type="ECO:0000313" key="2">
    <source>
        <dbReference type="Proteomes" id="UP000665020"/>
    </source>
</evidence>
<evidence type="ECO:0000313" key="1">
    <source>
        <dbReference type="EMBL" id="QTL98023.1"/>
    </source>
</evidence>
<organism evidence="1 2">
    <name type="scientific">Iocasia fonsfrigidae</name>
    <dbReference type="NCBI Taxonomy" id="2682810"/>
    <lineage>
        <taxon>Bacteria</taxon>
        <taxon>Bacillati</taxon>
        <taxon>Bacillota</taxon>
        <taxon>Clostridia</taxon>
        <taxon>Halanaerobiales</taxon>
        <taxon>Halanaerobiaceae</taxon>
        <taxon>Iocasia</taxon>
    </lineage>
</organism>
<protein>
    <submittedName>
        <fullName evidence="1">Uncharacterized protein</fullName>
    </submittedName>
</protein>
<dbReference type="RefSeq" id="WP_230869615.1">
    <property type="nucleotide sequence ID" value="NZ_CP046640.1"/>
</dbReference>
<name>A0A8A7K898_9FIRM</name>
<dbReference type="EMBL" id="CP046640">
    <property type="protein sequence ID" value="QTL98023.1"/>
    <property type="molecule type" value="Genomic_DNA"/>
</dbReference>
<sequence>MKSNIKMIFFLIVFIILIQLFNSIIVYSSNKSINKDINYEEVLSIDLITNNSKIDYSLRNNGKSILRRAGIETFTVDDKEKIYLSNFATGKIIVYCKNKFEQEIDISNFYQPRDIGINNDLLYIFEDQGKIREIFLEDGRELNEYDIPTMIKMAIQERNKFNKTMPIRLVNNYQDKQISVLYDTNFLNLFRSGEKKEINMDKFKLDLKGQIYKQLIGIDEQGYIYILGTEVRDKNDKIEIKERIYRFNNTGKLFGIADTVDEKNYIVPFKYLDINKSGDVFQLLVKKNKLKVFKLKFKENSDLKVLEAANNTQDMTTIDNFSSVEDKYLAVRKNLYNKAIELINLKWTYDPKSNTNKLSDVVTPIYLKKIKEKRKMTGIPYCWGGYDSLKTKSKSQKWENFVDAVSKGAIVGNVGVTLNYVPRTTGLDCSGLISVVLDLDSREPSWKFLYSSQLAEKITYNQLALMDMLVKNGHMFFYVTKNNYGITSIETNTVGSQWKVKFFNWSWRALRDMNYSARRYKGLARSISKK</sequence>
<dbReference type="Proteomes" id="UP000665020">
    <property type="component" value="Chromosome"/>
</dbReference>
<proteinExistence type="predicted"/>
<dbReference type="AlphaFoldDB" id="A0A8A7K898"/>
<accession>A0A8A7K898</accession>